<protein>
    <submittedName>
        <fullName evidence="2">Uncharacterized protein</fullName>
    </submittedName>
</protein>
<feature type="compositionally biased region" description="Polar residues" evidence="1">
    <location>
        <begin position="76"/>
        <end position="90"/>
    </location>
</feature>
<gene>
    <name evidence="2" type="ORF">M011DRAFT_138522</name>
</gene>
<keyword evidence="3" id="KW-1185">Reference proteome</keyword>
<reference evidence="2" key="1">
    <citation type="journal article" date="2020" name="Stud. Mycol.">
        <title>101 Dothideomycetes genomes: a test case for predicting lifestyles and emergence of pathogens.</title>
        <authorList>
            <person name="Haridas S."/>
            <person name="Albert R."/>
            <person name="Binder M."/>
            <person name="Bloem J."/>
            <person name="Labutti K."/>
            <person name="Salamov A."/>
            <person name="Andreopoulos B."/>
            <person name="Baker S."/>
            <person name="Barry K."/>
            <person name="Bills G."/>
            <person name="Bluhm B."/>
            <person name="Cannon C."/>
            <person name="Castanera R."/>
            <person name="Culley D."/>
            <person name="Daum C."/>
            <person name="Ezra D."/>
            <person name="Gonzalez J."/>
            <person name="Henrissat B."/>
            <person name="Kuo A."/>
            <person name="Liang C."/>
            <person name="Lipzen A."/>
            <person name="Lutzoni F."/>
            <person name="Magnuson J."/>
            <person name="Mondo S."/>
            <person name="Nolan M."/>
            <person name="Ohm R."/>
            <person name="Pangilinan J."/>
            <person name="Park H.-J."/>
            <person name="Ramirez L."/>
            <person name="Alfaro M."/>
            <person name="Sun H."/>
            <person name="Tritt A."/>
            <person name="Yoshinaga Y."/>
            <person name="Zwiers L.-H."/>
            <person name="Turgeon B."/>
            <person name="Goodwin S."/>
            <person name="Spatafora J."/>
            <person name="Crous P."/>
            <person name="Grigoriev I."/>
        </authorList>
    </citation>
    <scope>NUCLEOTIDE SEQUENCE</scope>
    <source>
        <strain evidence="2">CBS 119925</strain>
    </source>
</reference>
<feature type="compositionally biased region" description="Low complexity" evidence="1">
    <location>
        <begin position="109"/>
        <end position="121"/>
    </location>
</feature>
<feature type="compositionally biased region" description="Basic residues" evidence="1">
    <location>
        <begin position="45"/>
        <end position="62"/>
    </location>
</feature>
<organism evidence="2 3">
    <name type="scientific">Sporormia fimetaria CBS 119925</name>
    <dbReference type="NCBI Taxonomy" id="1340428"/>
    <lineage>
        <taxon>Eukaryota</taxon>
        <taxon>Fungi</taxon>
        <taxon>Dikarya</taxon>
        <taxon>Ascomycota</taxon>
        <taxon>Pezizomycotina</taxon>
        <taxon>Dothideomycetes</taxon>
        <taxon>Pleosporomycetidae</taxon>
        <taxon>Pleosporales</taxon>
        <taxon>Sporormiaceae</taxon>
        <taxon>Sporormia</taxon>
    </lineage>
</organism>
<evidence type="ECO:0000256" key="1">
    <source>
        <dbReference type="SAM" id="MobiDB-lite"/>
    </source>
</evidence>
<evidence type="ECO:0000313" key="2">
    <source>
        <dbReference type="EMBL" id="KAF2745520.1"/>
    </source>
</evidence>
<accession>A0A6A6V7N2</accession>
<dbReference type="AlphaFoldDB" id="A0A6A6V7N2"/>
<dbReference type="EMBL" id="MU006582">
    <property type="protein sequence ID" value="KAF2745520.1"/>
    <property type="molecule type" value="Genomic_DNA"/>
</dbReference>
<name>A0A6A6V7N2_9PLEO</name>
<sequence>MSQTRVPEGARKYKEESGPGAPQKLQHHPHPSQQHPSQGLPPPAHHQHQHQHQQHHTQHHPRPVSSLQHPPHPDSPHQNQPNQSPAQAHYSSPHPANSAVPQQHPSPYVQQVQGAGGQTQQEVPYYTTHASPYTNNNAPNAYSAAGEYPFCSYILHVTLQPM</sequence>
<evidence type="ECO:0000313" key="3">
    <source>
        <dbReference type="Proteomes" id="UP000799440"/>
    </source>
</evidence>
<feature type="region of interest" description="Disordered" evidence="1">
    <location>
        <begin position="1"/>
        <end position="121"/>
    </location>
</feature>
<feature type="compositionally biased region" description="Basic and acidic residues" evidence="1">
    <location>
        <begin position="8"/>
        <end position="17"/>
    </location>
</feature>
<dbReference type="Proteomes" id="UP000799440">
    <property type="component" value="Unassembled WGS sequence"/>
</dbReference>
<proteinExistence type="predicted"/>